<evidence type="ECO:0000313" key="1">
    <source>
        <dbReference type="EMBL" id="AFV00968.1"/>
    </source>
</evidence>
<gene>
    <name evidence="1" type="ordered locus">M5M_19215</name>
</gene>
<name>K4L424_SIMAS</name>
<dbReference type="Proteomes" id="UP000000466">
    <property type="component" value="Chromosome"/>
</dbReference>
<dbReference type="InterPro" id="IPR023534">
    <property type="entry name" value="Rof/RNase_P-like"/>
</dbReference>
<dbReference type="InterPro" id="IPR009778">
    <property type="entry name" value="ROF"/>
</dbReference>
<dbReference type="Gene3D" id="2.30.30.400">
    <property type="entry name" value="Rof-like"/>
    <property type="match status" value="1"/>
</dbReference>
<accession>K4L424</accession>
<dbReference type="EMBL" id="CP003746">
    <property type="protein sequence ID" value="AFV00968.1"/>
    <property type="molecule type" value="Genomic_DNA"/>
</dbReference>
<organism evidence="1 2">
    <name type="scientific">Simiduia agarivorans (strain DSM 21679 / JCM 13881 / BCRC 17597 / SA1)</name>
    <dbReference type="NCBI Taxonomy" id="1117647"/>
    <lineage>
        <taxon>Bacteria</taxon>
        <taxon>Pseudomonadati</taxon>
        <taxon>Pseudomonadota</taxon>
        <taxon>Gammaproteobacteria</taxon>
        <taxon>Cellvibrionales</taxon>
        <taxon>Cellvibrionaceae</taxon>
        <taxon>Simiduia</taxon>
    </lineage>
</organism>
<dbReference type="HOGENOM" id="CLU_176324_1_0_6"/>
<keyword evidence="2" id="KW-1185">Reference proteome</keyword>
<dbReference type="OrthoDB" id="5344363at2"/>
<sequence>MIACDSHDYFEAVCVRRYPVTLHLRVGETIEGIAIDLKTDHGVESICIRGSTGESRWVELTQIRRLQAPALSGANAIDISLP</sequence>
<dbReference type="Pfam" id="PF07073">
    <property type="entry name" value="ROF"/>
    <property type="match status" value="1"/>
</dbReference>
<evidence type="ECO:0000313" key="2">
    <source>
        <dbReference type="Proteomes" id="UP000000466"/>
    </source>
</evidence>
<dbReference type="eggNOG" id="COG4568">
    <property type="taxonomic scope" value="Bacteria"/>
</dbReference>
<protein>
    <submittedName>
        <fullName evidence="1">Modulator of Rho-dependent transcription termination</fullName>
    </submittedName>
</protein>
<dbReference type="AlphaFoldDB" id="K4L424"/>
<proteinExistence type="predicted"/>
<dbReference type="RefSeq" id="WP_015049118.1">
    <property type="nucleotide sequence ID" value="NC_018868.3"/>
</dbReference>
<dbReference type="InterPro" id="IPR038626">
    <property type="entry name" value="Rof-like_sf"/>
</dbReference>
<dbReference type="KEGG" id="saga:M5M_19215"/>
<dbReference type="STRING" id="1117647.M5M_19215"/>
<dbReference type="SUPFAM" id="SSF101744">
    <property type="entry name" value="Rof/RNase P subunit-like"/>
    <property type="match status" value="1"/>
</dbReference>
<reference evidence="1 2" key="1">
    <citation type="journal article" date="2013" name="Genome Announc.">
        <title>Complete genome sequence of Simiduia agarivorans SA1(T), a marine bacterium able to degrade a variety of polysaccharides.</title>
        <authorList>
            <person name="Lin S.Y."/>
            <person name="Shieh W.Y."/>
            <person name="Chen J.S."/>
            <person name="Tang S.L."/>
        </authorList>
    </citation>
    <scope>NUCLEOTIDE SEQUENCE [LARGE SCALE GENOMIC DNA]</scope>
    <source>
        <strain evidence="2">DSM 21679 / JCM 13881 / BCRC 17597 / SA1</strain>
    </source>
</reference>